<dbReference type="InParanoid" id="F4SAD2"/>
<evidence type="ECO:0000313" key="11">
    <source>
        <dbReference type="Proteomes" id="UP000001072"/>
    </source>
</evidence>
<feature type="transmembrane region" description="Helical" evidence="8">
    <location>
        <begin position="154"/>
        <end position="175"/>
    </location>
</feature>
<feature type="transmembrane region" description="Helical" evidence="8">
    <location>
        <begin position="277"/>
        <end position="298"/>
    </location>
</feature>
<keyword evidence="4" id="KW-0029">Amino-acid transport</keyword>
<dbReference type="VEuPathDB" id="FungiDB:MELLADRAFT_51018"/>
<feature type="domain" description="Amino acid permease/ SLC12A" evidence="9">
    <location>
        <begin position="45"/>
        <end position="507"/>
    </location>
</feature>
<evidence type="ECO:0000256" key="2">
    <source>
        <dbReference type="ARBA" id="ARBA00022448"/>
    </source>
</evidence>
<dbReference type="InterPro" id="IPR004841">
    <property type="entry name" value="AA-permease/SLC12A_dom"/>
</dbReference>
<dbReference type="GeneID" id="18928761"/>
<feature type="transmembrane region" description="Helical" evidence="8">
    <location>
        <begin position="181"/>
        <end position="201"/>
    </location>
</feature>
<dbReference type="Gene3D" id="1.20.1740.10">
    <property type="entry name" value="Amino acid/polyamine transporter I"/>
    <property type="match status" value="1"/>
</dbReference>
<organism evidence="11">
    <name type="scientific">Melampsora larici-populina (strain 98AG31 / pathotype 3-4-7)</name>
    <name type="common">Poplar leaf rust fungus</name>
    <dbReference type="NCBI Taxonomy" id="747676"/>
    <lineage>
        <taxon>Eukaryota</taxon>
        <taxon>Fungi</taxon>
        <taxon>Dikarya</taxon>
        <taxon>Basidiomycota</taxon>
        <taxon>Pucciniomycotina</taxon>
        <taxon>Pucciniomycetes</taxon>
        <taxon>Pucciniales</taxon>
        <taxon>Melampsoraceae</taxon>
        <taxon>Melampsora</taxon>
    </lineage>
</organism>
<dbReference type="PANTHER" id="PTHR43341:SF4">
    <property type="entry name" value="ARGININE PERMEASE CAN1-RELATED"/>
    <property type="match status" value="1"/>
</dbReference>
<evidence type="ECO:0000256" key="4">
    <source>
        <dbReference type="ARBA" id="ARBA00022970"/>
    </source>
</evidence>
<evidence type="ECO:0000256" key="3">
    <source>
        <dbReference type="ARBA" id="ARBA00022692"/>
    </source>
</evidence>
<dbReference type="InterPro" id="IPR050524">
    <property type="entry name" value="APC_YAT"/>
</dbReference>
<dbReference type="FunFam" id="1.20.1740.10:FF:000006">
    <property type="entry name" value="General amino acid permease"/>
    <property type="match status" value="1"/>
</dbReference>
<name>F4SAD2_MELLP</name>
<evidence type="ECO:0000256" key="8">
    <source>
        <dbReference type="SAM" id="Phobius"/>
    </source>
</evidence>
<dbReference type="FunCoup" id="F4SAD2">
    <property type="interactions" value="201"/>
</dbReference>
<comment type="subcellular location">
    <subcellularLocation>
        <location evidence="1">Membrane</location>
        <topology evidence="1">Multi-pass membrane protein</topology>
    </subcellularLocation>
</comment>
<keyword evidence="6 8" id="KW-0472">Membrane</keyword>
<evidence type="ECO:0000256" key="7">
    <source>
        <dbReference type="SAM" id="MobiDB-lite"/>
    </source>
</evidence>
<dbReference type="PANTHER" id="PTHR43341">
    <property type="entry name" value="AMINO ACID PERMEASE"/>
    <property type="match status" value="1"/>
</dbReference>
<dbReference type="AlphaFoldDB" id="F4SAD2"/>
<feature type="transmembrane region" description="Helical" evidence="8">
    <location>
        <begin position="73"/>
        <end position="93"/>
    </location>
</feature>
<dbReference type="Proteomes" id="UP000001072">
    <property type="component" value="Unassembled WGS sequence"/>
</dbReference>
<protein>
    <recommendedName>
        <fullName evidence="9">Amino acid permease/ SLC12A domain-containing protein</fullName>
    </recommendedName>
</protein>
<dbReference type="InterPro" id="IPR004762">
    <property type="entry name" value="Amino_acid_permease_fungi"/>
</dbReference>
<evidence type="ECO:0000256" key="5">
    <source>
        <dbReference type="ARBA" id="ARBA00022989"/>
    </source>
</evidence>
<evidence type="ECO:0000256" key="1">
    <source>
        <dbReference type="ARBA" id="ARBA00004141"/>
    </source>
</evidence>
<evidence type="ECO:0000259" key="9">
    <source>
        <dbReference type="Pfam" id="PF00324"/>
    </source>
</evidence>
<dbReference type="Pfam" id="PF00324">
    <property type="entry name" value="AA_permease"/>
    <property type="match status" value="1"/>
</dbReference>
<feature type="transmembrane region" description="Helical" evidence="8">
    <location>
        <begin position="450"/>
        <end position="468"/>
    </location>
</feature>
<proteinExistence type="predicted"/>
<dbReference type="KEGG" id="mlr:MELLADRAFT_51018"/>
<feature type="transmembrane region" description="Helical" evidence="8">
    <location>
        <begin position="375"/>
        <end position="392"/>
    </location>
</feature>
<sequence>MSVNLEEKGSKIITNEKEDVHDPNYQDEGHHQGEGNVKRNLKQRHISMIAIGGTIGTGLFLGSGEALSNGGPVGLILGYAIMGVVVYSMMVALGEMVTMFPVSGAFTHYATRFVDPALGFAVGFNYWYSFGITLPTEITAAAIVVQYWTSSVNVAVWITIFLITICAINFFGVRWYGEAEFWFSAIKVIAIVGLIILGIVLDLGGGPNHDRIGFRYWKNPGPFNQLNGIQGSLGRFLSFWSVFVQAAFSYQGTEIVALTAGEAANPRQTVPKAINRVFYRILMFYIGGVTVIGLLVPYNSPGLLGGTGDATSSPFVIAINNAGIKVLPDIVNAIILTSAYSAGNSDLYAGSRILYGLSVDRMAPKIFRRCTKGGLPLYSLIITSLFGILSYMNVNSSGSTIFDWLSNISSITGLITWWTIFLSYLRFHKGLAYKGIDRDTLHYKAPFQPYLSYFGITMISIIIIFNGFKVFLAGSWSPSKFIAAYISLPIFVVFFVVWKTVKGTKLVKIEEMDFETGRRELDEMDAFERSKNVEPTTAFGKFWAWLM</sequence>
<dbReference type="InterPro" id="IPR004840">
    <property type="entry name" value="Amino_acid_permease_CS"/>
</dbReference>
<feature type="transmembrane region" description="Helical" evidence="8">
    <location>
        <begin position="45"/>
        <end position="61"/>
    </location>
</feature>
<dbReference type="EMBL" id="GL883177">
    <property type="protein sequence ID" value="EGF98367.1"/>
    <property type="molecule type" value="Genomic_DNA"/>
</dbReference>
<dbReference type="GO" id="GO:0016020">
    <property type="term" value="C:membrane"/>
    <property type="evidence" value="ECO:0007669"/>
    <property type="project" value="UniProtKB-SubCell"/>
</dbReference>
<accession>F4SAD2</accession>
<gene>
    <name evidence="10" type="ORF">MELLADRAFT_51018</name>
</gene>
<dbReference type="RefSeq" id="XP_007418332.1">
    <property type="nucleotide sequence ID" value="XM_007418270.1"/>
</dbReference>
<evidence type="ECO:0000256" key="6">
    <source>
        <dbReference type="ARBA" id="ARBA00023136"/>
    </source>
</evidence>
<reference evidence="11" key="1">
    <citation type="journal article" date="2011" name="Proc. Natl. Acad. Sci. U.S.A.">
        <title>Obligate biotrophy features unraveled by the genomic analysis of rust fungi.</title>
        <authorList>
            <person name="Duplessis S."/>
            <person name="Cuomo C.A."/>
            <person name="Lin Y.-C."/>
            <person name="Aerts A."/>
            <person name="Tisserant E."/>
            <person name="Veneault-Fourrey C."/>
            <person name="Joly D.L."/>
            <person name="Hacquard S."/>
            <person name="Amselem J."/>
            <person name="Cantarel B.L."/>
            <person name="Chiu R."/>
            <person name="Coutinho P.M."/>
            <person name="Feau N."/>
            <person name="Field M."/>
            <person name="Frey P."/>
            <person name="Gelhaye E."/>
            <person name="Goldberg J."/>
            <person name="Grabherr M.G."/>
            <person name="Kodira C.D."/>
            <person name="Kohler A."/>
            <person name="Kuees U."/>
            <person name="Lindquist E.A."/>
            <person name="Lucas S.M."/>
            <person name="Mago R."/>
            <person name="Mauceli E."/>
            <person name="Morin E."/>
            <person name="Murat C."/>
            <person name="Pangilinan J.L."/>
            <person name="Park R."/>
            <person name="Pearson M."/>
            <person name="Quesneville H."/>
            <person name="Rouhier N."/>
            <person name="Sakthikumar S."/>
            <person name="Salamov A.A."/>
            <person name="Schmutz J."/>
            <person name="Selles B."/>
            <person name="Shapiro H."/>
            <person name="Tanguay P."/>
            <person name="Tuskan G.A."/>
            <person name="Henrissat B."/>
            <person name="Van de Peer Y."/>
            <person name="Rouze P."/>
            <person name="Ellis J.G."/>
            <person name="Dodds P.N."/>
            <person name="Schein J.E."/>
            <person name="Zhong S."/>
            <person name="Hamelin R.C."/>
            <person name="Grigoriev I.V."/>
            <person name="Szabo L.J."/>
            <person name="Martin F."/>
        </authorList>
    </citation>
    <scope>NUCLEOTIDE SEQUENCE [LARGE SCALE GENOMIC DNA]</scope>
    <source>
        <strain evidence="11">98AG31 / pathotype 3-4-7</strain>
    </source>
</reference>
<feature type="transmembrane region" description="Helical" evidence="8">
    <location>
        <begin position="480"/>
        <end position="498"/>
    </location>
</feature>
<feature type="region of interest" description="Disordered" evidence="7">
    <location>
        <begin position="1"/>
        <end position="35"/>
    </location>
</feature>
<keyword evidence="3 8" id="KW-0812">Transmembrane</keyword>
<dbReference type="OrthoDB" id="10062876at2759"/>
<dbReference type="PROSITE" id="PS00218">
    <property type="entry name" value="AMINO_ACID_PERMEASE_1"/>
    <property type="match status" value="1"/>
</dbReference>
<dbReference type="HOGENOM" id="CLU_007946_12_1_1"/>
<dbReference type="eggNOG" id="KOG1286">
    <property type="taxonomic scope" value="Eukaryota"/>
</dbReference>
<keyword evidence="5 8" id="KW-1133">Transmembrane helix</keyword>
<keyword evidence="11" id="KW-1185">Reference proteome</keyword>
<dbReference type="PIRSF" id="PIRSF006060">
    <property type="entry name" value="AA_transporter"/>
    <property type="match status" value="1"/>
</dbReference>
<feature type="transmembrane region" description="Helical" evidence="8">
    <location>
        <begin position="404"/>
        <end position="425"/>
    </location>
</feature>
<keyword evidence="2" id="KW-0813">Transport</keyword>
<dbReference type="GO" id="GO:0015171">
    <property type="term" value="F:amino acid transmembrane transporter activity"/>
    <property type="evidence" value="ECO:0007669"/>
    <property type="project" value="TreeGrafter"/>
</dbReference>
<dbReference type="NCBIfam" id="TIGR00913">
    <property type="entry name" value="2A0310"/>
    <property type="match status" value="1"/>
</dbReference>
<evidence type="ECO:0000313" key="10">
    <source>
        <dbReference type="EMBL" id="EGF98367.1"/>
    </source>
</evidence>